<protein>
    <recommendedName>
        <fullName evidence="4">Alpha/beta hydrolase</fullName>
    </recommendedName>
</protein>
<evidence type="ECO:0008006" key="4">
    <source>
        <dbReference type="Google" id="ProtNLM"/>
    </source>
</evidence>
<evidence type="ECO:0000256" key="1">
    <source>
        <dbReference type="SAM" id="Phobius"/>
    </source>
</evidence>
<sequence length="359" mass="41763">MLQIIGIKRRVANTAHTYSSVKVVILMILLICSYSVGFSQDKRIINQETTSFTLGKGVDSTTFLVIDKDVKERKPIFLWCQGSLPLPLYINFEKEGPWMMAGGISNFDYQEIVKHYHLVVVSMPHTPLMVNENQVNNSYWYFGNSEDKNIPTQEFQEADYLENYTNRAIEVLDFLKEQDWVDNSKLVVAGHSQGSKIALDIAMKYNRISKLGLFGFNAFGRIDQLVRQARKDAENKIISWEQANEKIEGLYQFYREANDAQKRKEDSNLVAWHSFSKPTIDYLVKLEKPIYLAYGTADIISDLCDLIPLYFIREHKDNLTYRRYANLEHNFFEVNEGKADHSKPHWKEVMHSFVEWSLN</sequence>
<keyword evidence="1" id="KW-0812">Transmembrane</keyword>
<name>A0ABW5L5E9_9SPHI</name>
<dbReference type="InterPro" id="IPR029058">
    <property type="entry name" value="AB_hydrolase_fold"/>
</dbReference>
<dbReference type="Gene3D" id="3.40.50.1820">
    <property type="entry name" value="alpha/beta hydrolase"/>
    <property type="match status" value="1"/>
</dbReference>
<proteinExistence type="predicted"/>
<comment type="caution">
    <text evidence="2">The sequence shown here is derived from an EMBL/GenBank/DDBJ whole genome shotgun (WGS) entry which is preliminary data.</text>
</comment>
<keyword evidence="1" id="KW-1133">Transmembrane helix</keyword>
<evidence type="ECO:0000313" key="2">
    <source>
        <dbReference type="EMBL" id="MFD2555475.1"/>
    </source>
</evidence>
<organism evidence="2 3">
    <name type="scientific">Sphingobacterium tabacisoli</name>
    <dbReference type="NCBI Taxonomy" id="2044855"/>
    <lineage>
        <taxon>Bacteria</taxon>
        <taxon>Pseudomonadati</taxon>
        <taxon>Bacteroidota</taxon>
        <taxon>Sphingobacteriia</taxon>
        <taxon>Sphingobacteriales</taxon>
        <taxon>Sphingobacteriaceae</taxon>
        <taxon>Sphingobacterium</taxon>
    </lineage>
</organism>
<dbReference type="RefSeq" id="WP_210353799.1">
    <property type="nucleotide sequence ID" value="NZ_JAEQMU010000001.1"/>
</dbReference>
<accession>A0ABW5L5E9</accession>
<keyword evidence="3" id="KW-1185">Reference proteome</keyword>
<dbReference type="EMBL" id="JBHULD010000014">
    <property type="protein sequence ID" value="MFD2555475.1"/>
    <property type="molecule type" value="Genomic_DNA"/>
</dbReference>
<dbReference type="Proteomes" id="UP001597440">
    <property type="component" value="Unassembled WGS sequence"/>
</dbReference>
<gene>
    <name evidence="2" type="ORF">ACFSQW_13800</name>
</gene>
<reference evidence="3" key="1">
    <citation type="journal article" date="2019" name="Int. J. Syst. Evol. Microbiol.">
        <title>The Global Catalogue of Microorganisms (GCM) 10K type strain sequencing project: providing services to taxonomists for standard genome sequencing and annotation.</title>
        <authorList>
            <consortium name="The Broad Institute Genomics Platform"/>
            <consortium name="The Broad Institute Genome Sequencing Center for Infectious Disease"/>
            <person name="Wu L."/>
            <person name="Ma J."/>
        </authorList>
    </citation>
    <scope>NUCLEOTIDE SEQUENCE [LARGE SCALE GENOMIC DNA]</scope>
    <source>
        <strain evidence="3">KCTC 52298</strain>
    </source>
</reference>
<dbReference type="SUPFAM" id="SSF53474">
    <property type="entry name" value="alpha/beta-Hydrolases"/>
    <property type="match status" value="1"/>
</dbReference>
<evidence type="ECO:0000313" key="3">
    <source>
        <dbReference type="Proteomes" id="UP001597440"/>
    </source>
</evidence>
<keyword evidence="1" id="KW-0472">Membrane</keyword>
<feature type="transmembrane region" description="Helical" evidence="1">
    <location>
        <begin position="21"/>
        <end position="38"/>
    </location>
</feature>